<dbReference type="RefSeq" id="WP_087741896.1">
    <property type="nucleotide sequence ID" value="NZ_LT854705.1"/>
</dbReference>
<dbReference type="InterPro" id="IPR027417">
    <property type="entry name" value="P-loop_NTPase"/>
</dbReference>
<dbReference type="AlphaFoldDB" id="A0A1Y6JVZ3"/>
<dbReference type="Proteomes" id="UP000195412">
    <property type="component" value="Chromosome I"/>
</dbReference>
<evidence type="ECO:0000259" key="3">
    <source>
        <dbReference type="Pfam" id="PF03976"/>
    </source>
</evidence>
<dbReference type="PIRSF" id="PIRSF028756">
    <property type="entry name" value="PPK2_prd"/>
    <property type="match status" value="1"/>
</dbReference>
<dbReference type="EMBL" id="LT854705">
    <property type="protein sequence ID" value="SMS14109.1"/>
    <property type="molecule type" value="Genomic_DNA"/>
</dbReference>
<evidence type="ECO:0000256" key="2">
    <source>
        <dbReference type="ARBA" id="ARBA00022777"/>
    </source>
</evidence>
<evidence type="ECO:0000256" key="1">
    <source>
        <dbReference type="ARBA" id="ARBA00022679"/>
    </source>
</evidence>
<evidence type="ECO:0000313" key="4">
    <source>
        <dbReference type="EMBL" id="SMS14109.1"/>
    </source>
</evidence>
<dbReference type="InterPro" id="IPR022300">
    <property type="entry name" value="PPK2-rel_1"/>
</dbReference>
<dbReference type="PANTHER" id="PTHR34383">
    <property type="entry name" value="POLYPHOSPHATE:AMP PHOSPHOTRANSFERASE-RELATED"/>
    <property type="match status" value="1"/>
</dbReference>
<dbReference type="PANTHER" id="PTHR34383:SF3">
    <property type="entry name" value="POLYPHOSPHATE:AMP PHOSPHOTRANSFERASE"/>
    <property type="match status" value="1"/>
</dbReference>
<dbReference type="SUPFAM" id="SSF52540">
    <property type="entry name" value="P-loop containing nucleoside triphosphate hydrolases"/>
    <property type="match status" value="1"/>
</dbReference>
<feature type="domain" description="Polyphosphate kinase-2-related" evidence="3">
    <location>
        <begin position="37"/>
        <end position="264"/>
    </location>
</feature>
<gene>
    <name evidence="4" type="ORF">LZ3411_1059</name>
</gene>
<evidence type="ECO:0000313" key="5">
    <source>
        <dbReference type="Proteomes" id="UP000195412"/>
    </source>
</evidence>
<reference evidence="5" key="1">
    <citation type="submission" date="2017-05" db="EMBL/GenBank/DDBJ databases">
        <authorList>
            <person name="Papadimitriou K."/>
        </authorList>
    </citation>
    <scope>NUCLEOTIDE SEQUENCE [LARGE SCALE GENOMIC DNA]</scope>
    <source>
        <strain evidence="5">ACA-DC 3411</strain>
    </source>
</reference>
<dbReference type="KEGG" id="lzy:LZ3411_1059"/>
<proteinExistence type="predicted"/>
<accession>A0A1Y6JVZ3</accession>
<dbReference type="NCBIfam" id="TIGR03709">
    <property type="entry name" value="PPK2_rel_1"/>
    <property type="match status" value="1"/>
</dbReference>
<keyword evidence="2" id="KW-0418">Kinase</keyword>
<dbReference type="InterPro" id="IPR022488">
    <property type="entry name" value="PPK2-related"/>
</dbReference>
<keyword evidence="1" id="KW-0808">Transferase</keyword>
<dbReference type="GO" id="GO:0008976">
    <property type="term" value="F:polyphosphate kinase activity"/>
    <property type="evidence" value="ECO:0007669"/>
    <property type="project" value="InterPro"/>
</dbReference>
<dbReference type="InterPro" id="IPR016898">
    <property type="entry name" value="Polyphosphate_phosphotransfera"/>
</dbReference>
<organism evidence="4 5">
    <name type="scientific">Levilactobacillus zymae</name>
    <dbReference type="NCBI Taxonomy" id="267363"/>
    <lineage>
        <taxon>Bacteria</taxon>
        <taxon>Bacillati</taxon>
        <taxon>Bacillota</taxon>
        <taxon>Bacilli</taxon>
        <taxon>Lactobacillales</taxon>
        <taxon>Lactobacillaceae</taxon>
        <taxon>Levilactobacillus</taxon>
    </lineage>
</organism>
<name>A0A1Y6JVZ3_9LACO</name>
<dbReference type="Gene3D" id="3.40.50.300">
    <property type="entry name" value="P-loop containing nucleotide triphosphate hydrolases"/>
    <property type="match status" value="1"/>
</dbReference>
<dbReference type="Pfam" id="PF03976">
    <property type="entry name" value="PPK2"/>
    <property type="match status" value="1"/>
</dbReference>
<dbReference type="GO" id="GO:0006797">
    <property type="term" value="P:polyphosphate metabolic process"/>
    <property type="evidence" value="ECO:0007669"/>
    <property type="project" value="InterPro"/>
</dbReference>
<protein>
    <recommendedName>
        <fullName evidence="3">Polyphosphate kinase-2-related domain-containing protein</fullName>
    </recommendedName>
</protein>
<sequence>MDLTPYRYDGKHNMDLTQWPTQEIAANADEIRESDLVTLQKLQRRLFAQKENGVVVILQGMDTAGKDGLIRHVFSGLNPSGTRVESFKQPTSVDLQHDFLWRINQALPARGEIAIFNRSQYEDVLISRVHPEILVGQHLPDVQTTADVTDKFFKRRYHDLRHYEQYLRHQGIVTYKFFLHLSYDEQTARLAKRLALPEKNWKFDPSDLKERRYWDAYQAAYTQMLTHTATEKNPWYMIPADNKPTARLLVATILANNLAELDPQHPEVTPAQHQKLQEVLKKLEAGKL</sequence>